<keyword evidence="3 6" id="KW-0812">Transmembrane</keyword>
<reference evidence="7 8" key="1">
    <citation type="journal article" date="2010" name="J. Bacteriol.">
        <title>Genome sequences of Pelagibaca bermudensis HTCC2601T and Maritimibacter alkaliphilus HTCC2654T, the type strains of two marine Roseobacter genera.</title>
        <authorList>
            <person name="Thrash J.C."/>
            <person name="Cho J.C."/>
            <person name="Ferriera S."/>
            <person name="Johnson J."/>
            <person name="Vergin K.L."/>
            <person name="Giovannoni S.J."/>
        </authorList>
    </citation>
    <scope>NUCLEOTIDE SEQUENCE [LARGE SCALE GENOMIC DNA]</scope>
    <source>
        <strain evidence="7 8">HTCC2654</strain>
    </source>
</reference>
<dbReference type="OrthoDB" id="9803632at2"/>
<feature type="transmembrane region" description="Helical" evidence="6">
    <location>
        <begin position="205"/>
        <end position="233"/>
    </location>
</feature>
<evidence type="ECO:0000256" key="4">
    <source>
        <dbReference type="ARBA" id="ARBA00022989"/>
    </source>
</evidence>
<evidence type="ECO:0000313" key="7">
    <source>
        <dbReference type="EMBL" id="EAQ11908.1"/>
    </source>
</evidence>
<dbReference type="InterPro" id="IPR000537">
    <property type="entry name" value="UbiA_prenyltransferase"/>
</dbReference>
<feature type="transmembrane region" description="Helical" evidence="6">
    <location>
        <begin position="130"/>
        <end position="147"/>
    </location>
</feature>
<organism evidence="7 8">
    <name type="scientific">Maritimibacter alkaliphilus HTCC2654</name>
    <dbReference type="NCBI Taxonomy" id="314271"/>
    <lineage>
        <taxon>Bacteria</taxon>
        <taxon>Pseudomonadati</taxon>
        <taxon>Pseudomonadota</taxon>
        <taxon>Alphaproteobacteria</taxon>
        <taxon>Rhodobacterales</taxon>
        <taxon>Roseobacteraceae</taxon>
        <taxon>Maritimibacter</taxon>
    </lineage>
</organism>
<dbReference type="GO" id="GO:0005886">
    <property type="term" value="C:plasma membrane"/>
    <property type="evidence" value="ECO:0007669"/>
    <property type="project" value="TreeGrafter"/>
</dbReference>
<dbReference type="GO" id="GO:0009247">
    <property type="term" value="P:glycolipid biosynthetic process"/>
    <property type="evidence" value="ECO:0007669"/>
    <property type="project" value="TreeGrafter"/>
</dbReference>
<dbReference type="NCBIfam" id="NF006088">
    <property type="entry name" value="PRK08238.1"/>
    <property type="match status" value="1"/>
</dbReference>
<dbReference type="PANTHER" id="PTHR11048:SF5">
    <property type="entry name" value="DECAPRENYL-PHOSPHATE PHOSPHORIBOSYLTRANSFERASE"/>
    <property type="match status" value="1"/>
</dbReference>
<feature type="transmembrane region" description="Helical" evidence="6">
    <location>
        <begin position="319"/>
        <end position="339"/>
    </location>
</feature>
<dbReference type="RefSeq" id="WP_008330190.1">
    <property type="nucleotide sequence ID" value="NZ_CH902578.1"/>
</dbReference>
<dbReference type="STRING" id="314271.RB2654_07496"/>
<dbReference type="HOGENOM" id="CLU_029423_2_0_5"/>
<proteinExistence type="predicted"/>
<feature type="transmembrane region" description="Helical" evidence="6">
    <location>
        <begin position="351"/>
        <end position="370"/>
    </location>
</feature>
<feature type="transmembrane region" description="Helical" evidence="6">
    <location>
        <begin position="153"/>
        <end position="172"/>
    </location>
</feature>
<evidence type="ECO:0000256" key="5">
    <source>
        <dbReference type="ARBA" id="ARBA00023136"/>
    </source>
</evidence>
<evidence type="ECO:0000256" key="6">
    <source>
        <dbReference type="SAM" id="Phobius"/>
    </source>
</evidence>
<accession>A3VIH7</accession>
<dbReference type="Proteomes" id="UP000002931">
    <property type="component" value="Unassembled WGS sequence"/>
</dbReference>
<dbReference type="Pfam" id="PF01040">
    <property type="entry name" value="UbiA"/>
    <property type="match status" value="1"/>
</dbReference>
<sequence>MQKELRPSTEPFIVDLDRDLLRGNLGAEVFWWNVSRDIRSLHLRKHRRYPNPKRLPYDPDVIAGCKAARAEGREVVLADAGMPELAGPVASHLKAFDRTQTGHAPASDVPRERPTMLLREVLRQMRMHQWVKNILVFLPLMAAHAFAPDTLLSALLAFFAFGFVASAVYVLNDLADLEADRKHRTKCNRPFASGRLPVRFGAPMLIALLVTGFGIAVLVTPALTIVLAGYFVLTTAYSMKLKGMLALDIVVLAMLYTVRIVAGAAATDINPSVWLLSFSIFLFLSLAAVKRLAELVELDARGAAKAAAGRAYTVEDRPIIAMIATASGFIAVLVLALYLDTAEVRAQYAEPMALWGVGLVLLFWISRIVLLAHRGLVNEDPVVFALTDRASRYLVAICAVLFAVGVLA</sequence>
<feature type="transmembrane region" description="Helical" evidence="6">
    <location>
        <begin position="390"/>
        <end position="407"/>
    </location>
</feature>
<name>A3VIH7_9RHOB</name>
<dbReference type="EMBL" id="AAMT01000011">
    <property type="protein sequence ID" value="EAQ11908.1"/>
    <property type="molecule type" value="Genomic_DNA"/>
</dbReference>
<evidence type="ECO:0000256" key="1">
    <source>
        <dbReference type="ARBA" id="ARBA00004141"/>
    </source>
</evidence>
<protein>
    <submittedName>
        <fullName evidence="7">Uncharacterized protein</fullName>
    </submittedName>
</protein>
<feature type="transmembrane region" description="Helical" evidence="6">
    <location>
        <begin position="273"/>
        <end position="293"/>
    </location>
</feature>
<dbReference type="AlphaFoldDB" id="A3VIH7"/>
<dbReference type="InterPro" id="IPR044878">
    <property type="entry name" value="UbiA_sf"/>
</dbReference>
<evidence type="ECO:0000256" key="3">
    <source>
        <dbReference type="ARBA" id="ARBA00022692"/>
    </source>
</evidence>
<dbReference type="InterPro" id="IPR039653">
    <property type="entry name" value="Prenyltransferase"/>
</dbReference>
<comment type="subcellular location">
    <subcellularLocation>
        <location evidence="1">Membrane</location>
        <topology evidence="1">Multi-pass membrane protein</topology>
    </subcellularLocation>
</comment>
<dbReference type="CDD" id="cd13963">
    <property type="entry name" value="PT_UbiA_2"/>
    <property type="match status" value="1"/>
</dbReference>
<keyword evidence="2" id="KW-1003">Cell membrane</keyword>
<keyword evidence="8" id="KW-1185">Reference proteome</keyword>
<dbReference type="eggNOG" id="COG0382">
    <property type="taxonomic scope" value="Bacteria"/>
</dbReference>
<keyword evidence="5 6" id="KW-0472">Membrane</keyword>
<dbReference type="Gene3D" id="1.10.357.140">
    <property type="entry name" value="UbiA prenyltransferase"/>
    <property type="match status" value="1"/>
</dbReference>
<gene>
    <name evidence="7" type="ORF">RB2654_07496</name>
</gene>
<evidence type="ECO:0000313" key="8">
    <source>
        <dbReference type="Proteomes" id="UP000002931"/>
    </source>
</evidence>
<dbReference type="GO" id="GO:0016765">
    <property type="term" value="F:transferase activity, transferring alkyl or aryl (other than methyl) groups"/>
    <property type="evidence" value="ECO:0007669"/>
    <property type="project" value="InterPro"/>
</dbReference>
<feature type="transmembrane region" description="Helical" evidence="6">
    <location>
        <begin position="245"/>
        <end position="266"/>
    </location>
</feature>
<keyword evidence="4 6" id="KW-1133">Transmembrane helix</keyword>
<comment type="caution">
    <text evidence="7">The sequence shown here is derived from an EMBL/GenBank/DDBJ whole genome shotgun (WGS) entry which is preliminary data.</text>
</comment>
<evidence type="ECO:0000256" key="2">
    <source>
        <dbReference type="ARBA" id="ARBA00022475"/>
    </source>
</evidence>
<dbReference type="PANTHER" id="PTHR11048">
    <property type="entry name" value="PRENYLTRANSFERASES"/>
    <property type="match status" value="1"/>
</dbReference>